<dbReference type="EMBL" id="JBBHLI010000007">
    <property type="protein sequence ID" value="MEK9501871.1"/>
    <property type="molecule type" value="Genomic_DNA"/>
</dbReference>
<evidence type="ECO:0000256" key="1">
    <source>
        <dbReference type="SAM" id="MobiDB-lite"/>
    </source>
</evidence>
<protein>
    <submittedName>
        <fullName evidence="2">DUF3127 domain-containing protein</fullName>
    </submittedName>
</protein>
<reference evidence="2 3" key="1">
    <citation type="submission" date="2024-02" db="EMBL/GenBank/DDBJ databases">
        <title>A novel Gemmatimonadota bacterium.</title>
        <authorList>
            <person name="Du Z.-J."/>
            <person name="Ye Y.-Q."/>
        </authorList>
    </citation>
    <scope>NUCLEOTIDE SEQUENCE [LARGE SCALE GENOMIC DNA]</scope>
    <source>
        <strain evidence="2 3">DH-20</strain>
    </source>
</reference>
<proteinExistence type="predicted"/>
<keyword evidence="3" id="KW-1185">Reference proteome</keyword>
<name>A0ABU9EAV0_9BACT</name>
<dbReference type="RefSeq" id="WP_405278970.1">
    <property type="nucleotide sequence ID" value="NZ_CP144380.1"/>
</dbReference>
<dbReference type="Proteomes" id="UP001484239">
    <property type="component" value="Unassembled WGS sequence"/>
</dbReference>
<evidence type="ECO:0000313" key="3">
    <source>
        <dbReference type="Proteomes" id="UP001484239"/>
    </source>
</evidence>
<accession>A0ABU9EAV0</accession>
<gene>
    <name evidence="2" type="ORF">WI372_12840</name>
</gene>
<evidence type="ECO:0000313" key="2">
    <source>
        <dbReference type="EMBL" id="MEK9501871.1"/>
    </source>
</evidence>
<organism evidence="2 3">
    <name type="scientific">Gaopeijia maritima</name>
    <dbReference type="NCBI Taxonomy" id="3119007"/>
    <lineage>
        <taxon>Bacteria</taxon>
        <taxon>Pseudomonadati</taxon>
        <taxon>Gemmatimonadota</taxon>
        <taxon>Longimicrobiia</taxon>
        <taxon>Gaopeijiales</taxon>
        <taxon>Gaopeijiaceae</taxon>
        <taxon>Gaopeijia</taxon>
    </lineage>
</organism>
<dbReference type="InterPro" id="IPR021474">
    <property type="entry name" value="DUF3127"/>
</dbReference>
<feature type="region of interest" description="Disordered" evidence="1">
    <location>
        <begin position="87"/>
        <end position="125"/>
    </location>
</feature>
<sequence>MDLKITGKVTDILEEQSGEGRNGQWRKQEFILETEGDYPKQICIVQWGDNIDKFGVQEGERITAHIDIASREYNGRWYTDIKAWRVERDQEGGAPGGQGAPPSFSGEPFPEPPADSGSVEDDLPF</sequence>
<dbReference type="Pfam" id="PF11325">
    <property type="entry name" value="DUF3127"/>
    <property type="match status" value="1"/>
</dbReference>
<comment type="caution">
    <text evidence="2">The sequence shown here is derived from an EMBL/GenBank/DDBJ whole genome shotgun (WGS) entry which is preliminary data.</text>
</comment>